<reference evidence="2 3" key="1">
    <citation type="journal article" date="2012" name="Eukaryot. Cell">
        <title>Draft genome sequence of CBS 2479, the standard type strain of Trichosporon asahii.</title>
        <authorList>
            <person name="Yang R.Y."/>
            <person name="Li H.T."/>
            <person name="Zhu H."/>
            <person name="Zhou G.P."/>
            <person name="Wang M."/>
            <person name="Wang L."/>
        </authorList>
    </citation>
    <scope>NUCLEOTIDE SEQUENCE [LARGE SCALE GENOMIC DNA]</scope>
    <source>
        <strain evidence="3">ATCC 90039 / CBS 2479 / JCM 2466 / KCTC 7840 / NCYC 2677 / UAMH 7654</strain>
    </source>
</reference>
<dbReference type="SUPFAM" id="SSF53649">
    <property type="entry name" value="Alkaline phosphatase-like"/>
    <property type="match status" value="1"/>
</dbReference>
<evidence type="ECO:0008006" key="4">
    <source>
        <dbReference type="Google" id="ProtNLM"/>
    </source>
</evidence>
<sequence>MSLVHQLISSKPRSGPLPSATYPSAITRPPVESTSTRCACAREIRLALASLAFMMDRRSPSQLSPPPRRAQFDVEDADLDETSEHATLLRNVRQARSLRPGGIVVGGYKSLLRASNFVGRPTYPHSLTDIMRRILPRRARPLPRRLINPNTQLPRPHVLVLAVPFVVLILIVLFHRHEEKVARSRPLLSNGTHSFYPTTLVVSLDGFKPAYLTDKSHLVPNILALGREKGIRAESMQPCFPSLTFPNHWSLMTGLYPESHGIVANDFWAKELEEEFHFNRPSSLDGRWWGGEPLWAVAEKAGRKAANIMCPDEKLNTLRHYFDMTPEDAPSLIFNYMPEVDQAGHRGGPESSDVETALGVVDGFIGDVVSEIEARNLTHIVDLIVLSDHGMTGLSKKRIIFLDDVLEKDFSRIKHKDGWPSFGLHFDEEGDLEPVMQRLKAASTGEKRLNFTTYTPATMPERWHFSHGPRIAPVYLVPDLGWIITDHEEYERYERGNKMVKGCHGFDMQAIFFSRGPFATRLRESVAQTNATKVKGWKSIDPPILEPFRNLEIYDLVLRLQNMRDFAGPTNSSKIFWDAYLEPPVPAKGAVPKEE</sequence>
<evidence type="ECO:0000256" key="1">
    <source>
        <dbReference type="SAM" id="MobiDB-lite"/>
    </source>
</evidence>
<dbReference type="EMBL" id="ALBS01000211">
    <property type="protein sequence ID" value="EJT48172.1"/>
    <property type="molecule type" value="Genomic_DNA"/>
</dbReference>
<evidence type="ECO:0000313" key="3">
    <source>
        <dbReference type="Proteomes" id="UP000002748"/>
    </source>
</evidence>
<dbReference type="Gene3D" id="3.40.720.10">
    <property type="entry name" value="Alkaline Phosphatase, subunit A"/>
    <property type="match status" value="1"/>
</dbReference>
<name>J6EZ83_TRIAS</name>
<dbReference type="GO" id="GO:0009141">
    <property type="term" value="P:nucleoside triphosphate metabolic process"/>
    <property type="evidence" value="ECO:0007669"/>
    <property type="project" value="TreeGrafter"/>
</dbReference>
<proteinExistence type="predicted"/>
<dbReference type="Proteomes" id="UP000002748">
    <property type="component" value="Unassembled WGS sequence"/>
</dbReference>
<dbReference type="PANTHER" id="PTHR10151:SF120">
    <property type="entry name" value="BIS(5'-ADENOSYL)-TRIPHOSPHATASE"/>
    <property type="match status" value="1"/>
</dbReference>
<dbReference type="RefSeq" id="XP_014179580.1">
    <property type="nucleotide sequence ID" value="XM_014324105.1"/>
</dbReference>
<dbReference type="GeneID" id="25986389"/>
<dbReference type="InterPro" id="IPR002591">
    <property type="entry name" value="Phosphodiest/P_Trfase"/>
</dbReference>
<dbReference type="GO" id="GO:0047429">
    <property type="term" value="F:nucleoside triphosphate diphosphatase activity"/>
    <property type="evidence" value="ECO:0007669"/>
    <property type="project" value="TreeGrafter"/>
</dbReference>
<dbReference type="VEuPathDB" id="FungiDB:A1Q1_02876"/>
<dbReference type="Pfam" id="PF01663">
    <property type="entry name" value="Phosphodiest"/>
    <property type="match status" value="2"/>
</dbReference>
<dbReference type="AlphaFoldDB" id="J6EZ83"/>
<feature type="region of interest" description="Disordered" evidence="1">
    <location>
        <begin position="1"/>
        <end position="31"/>
    </location>
</feature>
<comment type="caution">
    <text evidence="2">The sequence shown here is derived from an EMBL/GenBank/DDBJ whole genome shotgun (WGS) entry which is preliminary data.</text>
</comment>
<dbReference type="GO" id="GO:0017111">
    <property type="term" value="F:ribonucleoside triphosphate phosphatase activity"/>
    <property type="evidence" value="ECO:0007669"/>
    <property type="project" value="TreeGrafter"/>
</dbReference>
<evidence type="ECO:0000313" key="2">
    <source>
        <dbReference type="EMBL" id="EJT48172.1"/>
    </source>
</evidence>
<protein>
    <recommendedName>
        <fullName evidence="4">Type I phosphodiesterase/nucleotide pyrophosphatase</fullName>
    </recommendedName>
</protein>
<accession>J6EZ83</accession>
<dbReference type="PANTHER" id="PTHR10151">
    <property type="entry name" value="ECTONUCLEOTIDE PYROPHOSPHATASE/PHOSPHODIESTERASE"/>
    <property type="match status" value="1"/>
</dbReference>
<organism evidence="2 3">
    <name type="scientific">Trichosporon asahii var. asahii (strain ATCC 90039 / CBS 2479 / JCM 2466 / KCTC 7840 / NBRC 103889/ NCYC 2677 / UAMH 7654)</name>
    <name type="common">Yeast</name>
    <dbReference type="NCBI Taxonomy" id="1186058"/>
    <lineage>
        <taxon>Eukaryota</taxon>
        <taxon>Fungi</taxon>
        <taxon>Dikarya</taxon>
        <taxon>Basidiomycota</taxon>
        <taxon>Agaricomycotina</taxon>
        <taxon>Tremellomycetes</taxon>
        <taxon>Trichosporonales</taxon>
        <taxon>Trichosporonaceae</taxon>
        <taxon>Trichosporon</taxon>
    </lineage>
</organism>
<dbReference type="HOGENOM" id="CLU_458691_0_0_1"/>
<dbReference type="CDD" id="cd16018">
    <property type="entry name" value="Enpp"/>
    <property type="match status" value="1"/>
</dbReference>
<dbReference type="KEGG" id="tasa:A1Q1_02876"/>
<dbReference type="OrthoDB" id="415411at2759"/>
<dbReference type="InterPro" id="IPR017850">
    <property type="entry name" value="Alkaline_phosphatase_core_sf"/>
</dbReference>
<gene>
    <name evidence="2" type="ORF">A1Q1_02876</name>
</gene>